<feature type="domain" description="CdaR GGDEF-like" evidence="3">
    <location>
        <begin position="288"/>
        <end position="411"/>
    </location>
</feature>
<accession>A0ABP3SG22</accession>
<dbReference type="Gene3D" id="1.10.10.2840">
    <property type="entry name" value="PucR C-terminal helix-turn-helix domain"/>
    <property type="match status" value="1"/>
</dbReference>
<proteinExistence type="inferred from homology"/>
<dbReference type="Pfam" id="PF13556">
    <property type="entry name" value="HTH_30"/>
    <property type="match status" value="1"/>
</dbReference>
<dbReference type="InterPro" id="IPR051448">
    <property type="entry name" value="CdaR-like_regulators"/>
</dbReference>
<dbReference type="Proteomes" id="UP001500957">
    <property type="component" value="Unassembled WGS sequence"/>
</dbReference>
<evidence type="ECO:0000259" key="3">
    <source>
        <dbReference type="Pfam" id="PF17853"/>
    </source>
</evidence>
<organism evidence="4 5">
    <name type="scientific">Sporichthya brevicatena</name>
    <dbReference type="NCBI Taxonomy" id="171442"/>
    <lineage>
        <taxon>Bacteria</taxon>
        <taxon>Bacillati</taxon>
        <taxon>Actinomycetota</taxon>
        <taxon>Actinomycetes</taxon>
        <taxon>Sporichthyales</taxon>
        <taxon>Sporichthyaceae</taxon>
        <taxon>Sporichthya</taxon>
    </lineage>
</organism>
<dbReference type="InterPro" id="IPR042070">
    <property type="entry name" value="PucR_C-HTH_sf"/>
</dbReference>
<protein>
    <submittedName>
        <fullName evidence="4">Helix-turn-helix domain-containing protein</fullName>
    </submittedName>
</protein>
<dbReference type="Pfam" id="PF17853">
    <property type="entry name" value="GGDEF_2"/>
    <property type="match status" value="1"/>
</dbReference>
<reference evidence="5" key="1">
    <citation type="journal article" date="2019" name="Int. J. Syst. Evol. Microbiol.">
        <title>The Global Catalogue of Microorganisms (GCM) 10K type strain sequencing project: providing services to taxonomists for standard genome sequencing and annotation.</title>
        <authorList>
            <consortium name="The Broad Institute Genomics Platform"/>
            <consortium name="The Broad Institute Genome Sequencing Center for Infectious Disease"/>
            <person name="Wu L."/>
            <person name="Ma J."/>
        </authorList>
    </citation>
    <scope>NUCLEOTIDE SEQUENCE [LARGE SCALE GENOMIC DNA]</scope>
    <source>
        <strain evidence="5">JCM 10671</strain>
    </source>
</reference>
<keyword evidence="5" id="KW-1185">Reference proteome</keyword>
<sequence>MNDNFVTVRQLLGMGLLAHEVLGGEAGLDRPVRMIVPTVSTTEVGALASCSLAVFGPEHLAVEDLAADLVLRLGHSVGLSGIIAERPRRPVPLVTRRLADKLAVPLIVAEGVAPAALAATFDPYVRAPEIAGLRILGTTADRFSTPPSSPEQLTRVLGQAIGGAVVLVDAESRFVAGDDSAFELTLRPDIAAHLGGARPTAATFPLGGADVALLQPVQRDISAHAGYWLLARLNTATRALIGPIRQSMSIAALAFAVHLAAGAVQSEREGRQRSVLLTAILDQAEAPSARAVERATALGWRLAGWHTAVQIAVSRAGTMPPQSELVRELEEELARRSVTSTLVERSEGWAFWVTAETEADALDTAPLLAAVQGTLRAVEADHPGLSLCAGVGGAHAGTAGIAESLGEARQACLLALTEEGTGVVEHVRAMSAKRLLMGWYAAAPLRAQADEILAPLTAADPSGELVRTLRRYLDRESSATDTAASLRVHRNTVIQRIDRIRKLLAVDLDDPDDRLVLHLATRVAGVTWADESDGNM</sequence>
<feature type="domain" description="PucR C-terminal helix-turn-helix" evidence="2">
    <location>
        <begin position="465"/>
        <end position="522"/>
    </location>
</feature>
<dbReference type="PANTHER" id="PTHR33744:SF7">
    <property type="entry name" value="PUCR FAMILY TRANSCRIPTIONAL REGULATOR"/>
    <property type="match status" value="1"/>
</dbReference>
<dbReference type="InterPro" id="IPR041522">
    <property type="entry name" value="CdaR_GGDEF"/>
</dbReference>
<comment type="similarity">
    <text evidence="1">Belongs to the CdaR family.</text>
</comment>
<evidence type="ECO:0000313" key="4">
    <source>
        <dbReference type="EMBL" id="GAA0631684.1"/>
    </source>
</evidence>
<evidence type="ECO:0000313" key="5">
    <source>
        <dbReference type="Proteomes" id="UP001500957"/>
    </source>
</evidence>
<dbReference type="RefSeq" id="WP_344607952.1">
    <property type="nucleotide sequence ID" value="NZ_BAAAHE010000042.1"/>
</dbReference>
<comment type="caution">
    <text evidence="4">The sequence shown here is derived from an EMBL/GenBank/DDBJ whole genome shotgun (WGS) entry which is preliminary data.</text>
</comment>
<dbReference type="EMBL" id="BAAAHE010000042">
    <property type="protein sequence ID" value="GAA0631684.1"/>
    <property type="molecule type" value="Genomic_DNA"/>
</dbReference>
<evidence type="ECO:0000256" key="1">
    <source>
        <dbReference type="ARBA" id="ARBA00006754"/>
    </source>
</evidence>
<name>A0ABP3SG22_9ACTN</name>
<gene>
    <name evidence="4" type="ORF">GCM10009547_39410</name>
</gene>
<dbReference type="InterPro" id="IPR025736">
    <property type="entry name" value="PucR_C-HTH_dom"/>
</dbReference>
<evidence type="ECO:0000259" key="2">
    <source>
        <dbReference type="Pfam" id="PF13556"/>
    </source>
</evidence>
<dbReference type="PANTHER" id="PTHR33744">
    <property type="entry name" value="CARBOHYDRATE DIACID REGULATOR"/>
    <property type="match status" value="1"/>
</dbReference>